<dbReference type="UniPathway" id="UPA00028">
    <property type="reaction ID" value="UER00004"/>
</dbReference>
<evidence type="ECO:0000256" key="3">
    <source>
        <dbReference type="ARBA" id="ARBA00007870"/>
    </source>
</evidence>
<organism evidence="14 15">
    <name type="scientific">Geobacillus subterraneus</name>
    <dbReference type="NCBI Taxonomy" id="129338"/>
    <lineage>
        <taxon>Bacteria</taxon>
        <taxon>Bacillati</taxon>
        <taxon>Bacillota</taxon>
        <taxon>Bacilli</taxon>
        <taxon>Bacillales</taxon>
        <taxon>Anoxybacillaceae</taxon>
        <taxon>Geobacillus</taxon>
    </lineage>
</organism>
<comment type="catalytic activity">
    <reaction evidence="10 11">
        <text>(R)-pantoate + NADP(+) = 2-dehydropantoate + NADPH + H(+)</text>
        <dbReference type="Rhea" id="RHEA:16233"/>
        <dbReference type="ChEBI" id="CHEBI:11561"/>
        <dbReference type="ChEBI" id="CHEBI:15378"/>
        <dbReference type="ChEBI" id="CHEBI:15980"/>
        <dbReference type="ChEBI" id="CHEBI:57783"/>
        <dbReference type="ChEBI" id="CHEBI:58349"/>
        <dbReference type="EC" id="1.1.1.169"/>
    </reaction>
</comment>
<keyword evidence="8 11" id="KW-0560">Oxidoreductase</keyword>
<dbReference type="Gene3D" id="1.10.1040.10">
    <property type="entry name" value="N-(1-d-carboxylethyl)-l-norvaline Dehydrogenase, domain 2"/>
    <property type="match status" value="1"/>
</dbReference>
<sequence>MKIGIVGGGAVGLLLAAYLGRHHEVTMYTRRLAQAKQLAEQGVALEKDGETTTVAVRARPFADAELDEPLVFVAVKQYDLDAIWARADAFRRVRTLVFVQNGMGHLDSLPLLVGQTILAGVVEHGAWKRDDRTVVHTGVGKLTLAVRFGSIGDARELQSDDPHFPIEWVDDWKRMLVDKLVVNAVINPLTALLQVNNGALLEVAPYREMMAQLFDEVRQALALADEQRAWERIVHICRKTADNYSSMYMDLAHGRRTEIDAILGYVLQQGEARGVALPLIRFLFCAIKGKEGREEDG</sequence>
<keyword evidence="6 11" id="KW-0566">Pantothenate biosynthesis</keyword>
<evidence type="ECO:0000256" key="11">
    <source>
        <dbReference type="RuleBase" id="RU362068"/>
    </source>
</evidence>
<evidence type="ECO:0000256" key="7">
    <source>
        <dbReference type="ARBA" id="ARBA00022857"/>
    </source>
</evidence>
<dbReference type="RefSeq" id="WP_033843475.1">
    <property type="nucleotide sequence ID" value="NZ_AP022557.1"/>
</dbReference>
<evidence type="ECO:0000256" key="5">
    <source>
        <dbReference type="ARBA" id="ARBA00019465"/>
    </source>
</evidence>
<dbReference type="AlphaFoldDB" id="A0A679FQG0"/>
<evidence type="ECO:0000313" key="15">
    <source>
        <dbReference type="Proteomes" id="UP000501421"/>
    </source>
</evidence>
<proteinExistence type="inferred from homology"/>
<evidence type="ECO:0000256" key="6">
    <source>
        <dbReference type="ARBA" id="ARBA00022655"/>
    </source>
</evidence>
<comment type="pathway">
    <text evidence="2 11">Cofactor biosynthesis; (R)-pantothenate biosynthesis; (R)-pantoate from 3-methyl-2-oxobutanoate: step 2/2.</text>
</comment>
<comment type="function">
    <text evidence="1 11">Catalyzes the NADPH-dependent reduction of ketopantoate into pantoic acid.</text>
</comment>
<protein>
    <recommendedName>
        <fullName evidence="5 11">2-dehydropantoate 2-reductase</fullName>
        <ecNumber evidence="4 11">1.1.1.169</ecNumber>
    </recommendedName>
    <alternativeName>
        <fullName evidence="9 11">Ketopantoate reductase</fullName>
    </alternativeName>
</protein>
<dbReference type="NCBIfam" id="NF005093">
    <property type="entry name" value="PRK06522.2-4"/>
    <property type="match status" value="1"/>
</dbReference>
<dbReference type="InterPro" id="IPR036291">
    <property type="entry name" value="NAD(P)-bd_dom_sf"/>
</dbReference>
<evidence type="ECO:0000259" key="12">
    <source>
        <dbReference type="Pfam" id="PF02558"/>
    </source>
</evidence>
<evidence type="ECO:0000256" key="1">
    <source>
        <dbReference type="ARBA" id="ARBA00002919"/>
    </source>
</evidence>
<keyword evidence="7 11" id="KW-0521">NADP</keyword>
<dbReference type="GO" id="GO:0015940">
    <property type="term" value="P:pantothenate biosynthetic process"/>
    <property type="evidence" value="ECO:0007669"/>
    <property type="project" value="UniProtKB-UniPathway"/>
</dbReference>
<dbReference type="Pfam" id="PF02558">
    <property type="entry name" value="ApbA"/>
    <property type="match status" value="1"/>
</dbReference>
<name>A0A679FQG0_9BACL</name>
<keyword evidence="15" id="KW-1185">Reference proteome</keyword>
<dbReference type="Gene3D" id="3.40.50.720">
    <property type="entry name" value="NAD(P)-binding Rossmann-like Domain"/>
    <property type="match status" value="1"/>
</dbReference>
<evidence type="ECO:0000256" key="8">
    <source>
        <dbReference type="ARBA" id="ARBA00023002"/>
    </source>
</evidence>
<feature type="domain" description="Ketopantoate reductase C-terminal" evidence="13">
    <location>
        <begin position="171"/>
        <end position="291"/>
    </location>
</feature>
<dbReference type="GO" id="GO:0050661">
    <property type="term" value="F:NADP binding"/>
    <property type="evidence" value="ECO:0007669"/>
    <property type="project" value="TreeGrafter"/>
</dbReference>
<reference evidence="15" key="1">
    <citation type="journal article" date="2020" name="Microbiol. Resour. Announc.">
        <title>Complete Genome Sequence of Geobacillus sp. Strain E55-1, Isolated from Mine Geyser in Japan.</title>
        <authorList>
            <person name="Miyazaki K."/>
            <person name="Hase E."/>
            <person name="Tokito N."/>
        </authorList>
    </citation>
    <scope>NUCLEOTIDE SEQUENCE [LARGE SCALE GENOMIC DNA]</scope>
    <source>
        <strain evidence="15">E55-1</strain>
    </source>
</reference>
<dbReference type="EC" id="1.1.1.169" evidence="4 11"/>
<feature type="domain" description="Ketopantoate reductase N-terminal" evidence="12">
    <location>
        <begin position="3"/>
        <end position="144"/>
    </location>
</feature>
<evidence type="ECO:0000256" key="2">
    <source>
        <dbReference type="ARBA" id="ARBA00004994"/>
    </source>
</evidence>
<dbReference type="GO" id="GO:0008677">
    <property type="term" value="F:2-dehydropantoate 2-reductase activity"/>
    <property type="evidence" value="ECO:0007669"/>
    <property type="project" value="UniProtKB-EC"/>
</dbReference>
<gene>
    <name evidence="14" type="primary">panE</name>
    <name evidence="14" type="ORF">GsuE55_16380</name>
</gene>
<dbReference type="SUPFAM" id="SSF48179">
    <property type="entry name" value="6-phosphogluconate dehydrogenase C-terminal domain-like"/>
    <property type="match status" value="1"/>
</dbReference>
<dbReference type="GO" id="GO:0005737">
    <property type="term" value="C:cytoplasm"/>
    <property type="evidence" value="ECO:0007669"/>
    <property type="project" value="TreeGrafter"/>
</dbReference>
<dbReference type="Pfam" id="PF08546">
    <property type="entry name" value="ApbA_C"/>
    <property type="match status" value="1"/>
</dbReference>
<dbReference type="NCBIfam" id="TIGR00745">
    <property type="entry name" value="apbA_panE"/>
    <property type="match status" value="1"/>
</dbReference>
<evidence type="ECO:0000256" key="4">
    <source>
        <dbReference type="ARBA" id="ARBA00013014"/>
    </source>
</evidence>
<comment type="similarity">
    <text evidence="3 11">Belongs to the ketopantoate reductase family.</text>
</comment>
<evidence type="ECO:0000256" key="9">
    <source>
        <dbReference type="ARBA" id="ARBA00032024"/>
    </source>
</evidence>
<dbReference type="InterPro" id="IPR013328">
    <property type="entry name" value="6PGD_dom2"/>
</dbReference>
<evidence type="ECO:0000256" key="10">
    <source>
        <dbReference type="ARBA" id="ARBA00048793"/>
    </source>
</evidence>
<dbReference type="PANTHER" id="PTHR43765">
    <property type="entry name" value="2-DEHYDROPANTOATE 2-REDUCTASE-RELATED"/>
    <property type="match status" value="1"/>
</dbReference>
<dbReference type="Proteomes" id="UP000501421">
    <property type="component" value="Chromosome"/>
</dbReference>
<dbReference type="SUPFAM" id="SSF51735">
    <property type="entry name" value="NAD(P)-binding Rossmann-fold domains"/>
    <property type="match status" value="1"/>
</dbReference>
<dbReference type="InterPro" id="IPR050838">
    <property type="entry name" value="Ketopantoate_reductase"/>
</dbReference>
<evidence type="ECO:0000259" key="13">
    <source>
        <dbReference type="Pfam" id="PF08546"/>
    </source>
</evidence>
<dbReference type="EMBL" id="AP022557">
    <property type="protein sequence ID" value="BBW96805.1"/>
    <property type="molecule type" value="Genomic_DNA"/>
</dbReference>
<dbReference type="InterPro" id="IPR013752">
    <property type="entry name" value="KPA_reductase"/>
</dbReference>
<dbReference type="InterPro" id="IPR013332">
    <property type="entry name" value="KPR_N"/>
</dbReference>
<dbReference type="InterPro" id="IPR008927">
    <property type="entry name" value="6-PGluconate_DH-like_C_sf"/>
</dbReference>
<accession>A0A679FQG0</accession>
<evidence type="ECO:0000313" key="14">
    <source>
        <dbReference type="EMBL" id="BBW96805.1"/>
    </source>
</evidence>
<dbReference type="InterPro" id="IPR003710">
    <property type="entry name" value="ApbA"/>
</dbReference>
<dbReference type="PANTHER" id="PTHR43765:SF2">
    <property type="entry name" value="2-DEHYDROPANTOATE 2-REDUCTASE"/>
    <property type="match status" value="1"/>
</dbReference>